<gene>
    <name evidence="1" type="ORF">A0H81_00721</name>
</gene>
<keyword evidence="2" id="KW-1185">Reference proteome</keyword>
<reference evidence="1 2" key="1">
    <citation type="submission" date="2016-03" db="EMBL/GenBank/DDBJ databases">
        <title>Whole genome sequencing of Grifola frondosa 9006-11.</title>
        <authorList>
            <person name="Min B."/>
            <person name="Park H."/>
            <person name="Kim J.-G."/>
            <person name="Cho H."/>
            <person name="Oh Y.-L."/>
            <person name="Kong W.-S."/>
            <person name="Choi I.-G."/>
        </authorList>
    </citation>
    <scope>NUCLEOTIDE SEQUENCE [LARGE SCALE GENOMIC DNA]</scope>
    <source>
        <strain evidence="1 2">9006-11</strain>
    </source>
</reference>
<sequence length="196" mass="22031">MYGLVKQHNGVSTFEYNGSPQWGQVAPKTARRPGLSTISATVKVSPNGWLSVSTIQRFFKSRHALCSTSMMHFVHGEGEMLAENEAGSSKPFLNASLLRRCRSMSLPRSDASMLLSCSMESGAQRSRPTPPTREAIYTQRRGNKRGVNDETAYERYRARHLVFLCSIQETLGVVDGRQRWDLTAANQRQKTSKDFR</sequence>
<organism evidence="1 2">
    <name type="scientific">Grifola frondosa</name>
    <name type="common">Maitake</name>
    <name type="synonym">Polyporus frondosus</name>
    <dbReference type="NCBI Taxonomy" id="5627"/>
    <lineage>
        <taxon>Eukaryota</taxon>
        <taxon>Fungi</taxon>
        <taxon>Dikarya</taxon>
        <taxon>Basidiomycota</taxon>
        <taxon>Agaricomycotina</taxon>
        <taxon>Agaricomycetes</taxon>
        <taxon>Polyporales</taxon>
        <taxon>Grifolaceae</taxon>
        <taxon>Grifola</taxon>
    </lineage>
</organism>
<proteinExistence type="predicted"/>
<evidence type="ECO:0000313" key="2">
    <source>
        <dbReference type="Proteomes" id="UP000092993"/>
    </source>
</evidence>
<evidence type="ECO:0000313" key="1">
    <source>
        <dbReference type="EMBL" id="OBZ79907.1"/>
    </source>
</evidence>
<dbReference type="Proteomes" id="UP000092993">
    <property type="component" value="Unassembled WGS sequence"/>
</dbReference>
<dbReference type="EMBL" id="LUGG01000001">
    <property type="protein sequence ID" value="OBZ79907.1"/>
    <property type="molecule type" value="Genomic_DNA"/>
</dbReference>
<accession>A0A1C7MT55</accession>
<comment type="caution">
    <text evidence="1">The sequence shown here is derived from an EMBL/GenBank/DDBJ whole genome shotgun (WGS) entry which is preliminary data.</text>
</comment>
<dbReference type="AlphaFoldDB" id="A0A1C7MT55"/>
<name>A0A1C7MT55_GRIFR</name>
<protein>
    <submittedName>
        <fullName evidence="1">Uncharacterized protein</fullName>
    </submittedName>
</protein>